<dbReference type="EMBL" id="JACEIK010000211">
    <property type="protein sequence ID" value="MCD7452495.1"/>
    <property type="molecule type" value="Genomic_DNA"/>
</dbReference>
<feature type="region of interest" description="Disordered" evidence="1">
    <location>
        <begin position="51"/>
        <end position="102"/>
    </location>
</feature>
<sequence>MANHEKDETALCGDNRAMSRIGSPRQVKEISTSQPARDLHMKRLKIFDPKAPRQRRAPGGRLLPRWNGARGTKASLCPIGGRDGKENRNQSSQFRKNYEERKKGVSHRDGCYLCGDPSHMYRSFPKLGKLGAMI</sequence>
<organism evidence="2 3">
    <name type="scientific">Datura stramonium</name>
    <name type="common">Jimsonweed</name>
    <name type="synonym">Common thornapple</name>
    <dbReference type="NCBI Taxonomy" id="4076"/>
    <lineage>
        <taxon>Eukaryota</taxon>
        <taxon>Viridiplantae</taxon>
        <taxon>Streptophyta</taxon>
        <taxon>Embryophyta</taxon>
        <taxon>Tracheophyta</taxon>
        <taxon>Spermatophyta</taxon>
        <taxon>Magnoliopsida</taxon>
        <taxon>eudicotyledons</taxon>
        <taxon>Gunneridae</taxon>
        <taxon>Pentapetalae</taxon>
        <taxon>asterids</taxon>
        <taxon>lamiids</taxon>
        <taxon>Solanales</taxon>
        <taxon>Solanaceae</taxon>
        <taxon>Solanoideae</taxon>
        <taxon>Datureae</taxon>
        <taxon>Datura</taxon>
    </lineage>
</organism>
<protein>
    <submittedName>
        <fullName evidence="2">Uncharacterized protein</fullName>
    </submittedName>
</protein>
<evidence type="ECO:0000256" key="1">
    <source>
        <dbReference type="SAM" id="MobiDB-lite"/>
    </source>
</evidence>
<reference evidence="2 3" key="1">
    <citation type="journal article" date="2021" name="BMC Genomics">
        <title>Datura genome reveals duplications of psychoactive alkaloid biosynthetic genes and high mutation rate following tissue culture.</title>
        <authorList>
            <person name="Rajewski A."/>
            <person name="Carter-House D."/>
            <person name="Stajich J."/>
            <person name="Litt A."/>
        </authorList>
    </citation>
    <scope>NUCLEOTIDE SEQUENCE [LARGE SCALE GENOMIC DNA]</scope>
    <source>
        <strain evidence="2">AR-01</strain>
    </source>
</reference>
<accession>A0ABS8S2L0</accession>
<dbReference type="Proteomes" id="UP000823775">
    <property type="component" value="Unassembled WGS sequence"/>
</dbReference>
<name>A0ABS8S2L0_DATST</name>
<gene>
    <name evidence="2" type="ORF">HAX54_017034</name>
</gene>
<evidence type="ECO:0000313" key="2">
    <source>
        <dbReference type="EMBL" id="MCD7452495.1"/>
    </source>
</evidence>
<proteinExistence type="predicted"/>
<comment type="caution">
    <text evidence="2">The sequence shown here is derived from an EMBL/GenBank/DDBJ whole genome shotgun (WGS) entry which is preliminary data.</text>
</comment>
<keyword evidence="3" id="KW-1185">Reference proteome</keyword>
<evidence type="ECO:0000313" key="3">
    <source>
        <dbReference type="Proteomes" id="UP000823775"/>
    </source>
</evidence>
<feature type="region of interest" description="Disordered" evidence="1">
    <location>
        <begin position="1"/>
        <end position="37"/>
    </location>
</feature>